<accession>A0A6A4VZ47</accession>
<evidence type="ECO:0000313" key="5">
    <source>
        <dbReference type="EMBL" id="KAF0295158.1"/>
    </source>
</evidence>
<dbReference type="EMBL" id="VIIS01001636">
    <property type="protein sequence ID" value="KAF0295158.1"/>
    <property type="molecule type" value="Genomic_DNA"/>
</dbReference>
<feature type="compositionally biased region" description="Low complexity" evidence="3">
    <location>
        <begin position="256"/>
        <end position="267"/>
    </location>
</feature>
<comment type="caution">
    <text evidence="5">The sequence shown here is derived from an EMBL/GenBank/DDBJ whole genome shotgun (WGS) entry which is preliminary data.</text>
</comment>
<evidence type="ECO:0000256" key="3">
    <source>
        <dbReference type="SAM" id="MobiDB-lite"/>
    </source>
</evidence>
<evidence type="ECO:0000259" key="4">
    <source>
        <dbReference type="Pfam" id="PF14909"/>
    </source>
</evidence>
<evidence type="ECO:0000256" key="1">
    <source>
        <dbReference type="ARBA" id="ARBA00006215"/>
    </source>
</evidence>
<protein>
    <submittedName>
        <fullName evidence="5">Spermatogenesis-associated protein 6</fullName>
    </submittedName>
</protein>
<evidence type="ECO:0000313" key="6">
    <source>
        <dbReference type="Proteomes" id="UP000440578"/>
    </source>
</evidence>
<feature type="domain" description="Spermatogenesis-associated protein 6 N-terminal" evidence="4">
    <location>
        <begin position="17"/>
        <end position="157"/>
    </location>
</feature>
<dbReference type="OrthoDB" id="5963614at2759"/>
<feature type="region of interest" description="Disordered" evidence="3">
    <location>
        <begin position="194"/>
        <end position="290"/>
    </location>
</feature>
<dbReference type="InterPro" id="IPR032732">
    <property type="entry name" value="SPATA6_N"/>
</dbReference>
<keyword evidence="6" id="KW-1185">Reference proteome</keyword>
<comment type="similarity">
    <text evidence="1">Belongs to the SPATA6 family.</text>
</comment>
<dbReference type="GO" id="GO:0007283">
    <property type="term" value="P:spermatogenesis"/>
    <property type="evidence" value="ECO:0007669"/>
    <property type="project" value="InterPro"/>
</dbReference>
<dbReference type="Proteomes" id="UP000440578">
    <property type="component" value="Unassembled WGS sequence"/>
</dbReference>
<evidence type="ECO:0000256" key="2">
    <source>
        <dbReference type="ARBA" id="ARBA00022553"/>
    </source>
</evidence>
<dbReference type="PANTHER" id="PTHR16435:SF6">
    <property type="entry name" value="IP09370P"/>
    <property type="match status" value="1"/>
</dbReference>
<dbReference type="Pfam" id="PF14909">
    <property type="entry name" value="SPATA6"/>
    <property type="match status" value="1"/>
</dbReference>
<gene>
    <name evidence="5" type="primary">Spata6_0</name>
    <name evidence="5" type="ORF">FJT64_007291</name>
</gene>
<keyword evidence="2" id="KW-0597">Phosphoprotein</keyword>
<dbReference type="GO" id="GO:0120212">
    <property type="term" value="C:sperm head-tail coupling apparatus"/>
    <property type="evidence" value="ECO:0007669"/>
    <property type="project" value="InterPro"/>
</dbReference>
<dbReference type="PANTHER" id="PTHR16435">
    <property type="entry name" value="SPERMATOGENESIS-ASSOCIATED PROTEIN 6 SPATA6"/>
    <property type="match status" value="1"/>
</dbReference>
<organism evidence="5 6">
    <name type="scientific">Amphibalanus amphitrite</name>
    <name type="common">Striped barnacle</name>
    <name type="synonym">Balanus amphitrite</name>
    <dbReference type="NCBI Taxonomy" id="1232801"/>
    <lineage>
        <taxon>Eukaryota</taxon>
        <taxon>Metazoa</taxon>
        <taxon>Ecdysozoa</taxon>
        <taxon>Arthropoda</taxon>
        <taxon>Crustacea</taxon>
        <taxon>Multicrustacea</taxon>
        <taxon>Cirripedia</taxon>
        <taxon>Thoracica</taxon>
        <taxon>Thoracicalcarea</taxon>
        <taxon>Balanomorpha</taxon>
        <taxon>Balanoidea</taxon>
        <taxon>Balanidae</taxon>
        <taxon>Amphibalaninae</taxon>
        <taxon>Amphibalanus</taxon>
    </lineage>
</organism>
<proteinExistence type="inferred from homology"/>
<name>A0A6A4VZ47_AMPAM</name>
<dbReference type="InterPro" id="IPR042769">
    <property type="entry name" value="SPATA6_fam"/>
</dbReference>
<dbReference type="GO" id="GO:0032027">
    <property type="term" value="F:myosin light chain binding"/>
    <property type="evidence" value="ECO:0007669"/>
    <property type="project" value="InterPro"/>
</dbReference>
<dbReference type="AlphaFoldDB" id="A0A6A4VZ47"/>
<reference evidence="5 6" key="1">
    <citation type="submission" date="2019-07" db="EMBL/GenBank/DDBJ databases">
        <title>Draft genome assembly of a fouling barnacle, Amphibalanus amphitrite (Darwin, 1854): The first reference genome for Thecostraca.</title>
        <authorList>
            <person name="Kim W."/>
        </authorList>
    </citation>
    <scope>NUCLEOTIDE SEQUENCE [LARGE SCALE GENOMIC DNA]</scope>
    <source>
        <strain evidence="5">SNU_AA5</strain>
        <tissue evidence="5">Soma without cirri and trophi</tissue>
    </source>
</reference>
<sequence length="427" mass="46710">MCKAGMKRRSQKVEILLDIQSVRSPDAWVPCNGAIYLSICLLGQYIRTKDKAPIFPINFNETFVVEKVFGHVFRLADLDDMLDAEVVYLELIQRPPAGPDTVLASFETSARELLFPRAAAADRPARADADLDLIMEPTAHFVGSVAPRLEVATKTTVREVRTSLPPRLGGRAGTAAARAATAGQAAAVAVPKVLRGRPAGDRPPFRWRRPETALIGREIGDPPPPTRRRRRSRSDPPAGAGRGRHCHCSCSGQPGAGAAAAAARPARSTSSTERAPPSSSGGRAVRSRSVEPLPVQVDEGAPPRAGWCAHCQTHHIIHHCSVCEAYQRYFGRGYPGHYHHDCCDCRCPVTTDGVRHVCGKRRPGVSDGTDSEVMSQDSGHLAQEWQDIVRASPQQRTQRHRFYDELEDVYRRMYASAARRAVRGLVS</sequence>
<feature type="compositionally biased region" description="Basic and acidic residues" evidence="3">
    <location>
        <begin position="198"/>
        <end position="211"/>
    </location>
</feature>